<dbReference type="Gene3D" id="1.20.1250.20">
    <property type="entry name" value="MFS general substrate transporter like domains"/>
    <property type="match status" value="2"/>
</dbReference>
<dbReference type="GO" id="GO:0008028">
    <property type="term" value="F:monocarboxylic acid transmembrane transporter activity"/>
    <property type="evidence" value="ECO:0007669"/>
    <property type="project" value="TreeGrafter"/>
</dbReference>
<dbReference type="PROSITE" id="PS50850">
    <property type="entry name" value="MFS"/>
    <property type="match status" value="1"/>
</dbReference>
<comment type="subcellular location">
    <subcellularLocation>
        <location evidence="1">Membrane</location>
        <topology evidence="1">Multi-pass membrane protein</topology>
    </subcellularLocation>
</comment>
<proteinExistence type="predicted"/>
<dbReference type="AlphaFoldDB" id="A0AAD9N0X7"/>
<keyword evidence="5" id="KW-1185">Reference proteome</keyword>
<dbReference type="InterPro" id="IPR011701">
    <property type="entry name" value="MFS"/>
</dbReference>
<dbReference type="EMBL" id="JAODUP010000365">
    <property type="protein sequence ID" value="KAK2151388.1"/>
    <property type="molecule type" value="Genomic_DNA"/>
</dbReference>
<feature type="transmembrane region" description="Helical" evidence="2">
    <location>
        <begin position="468"/>
        <end position="491"/>
    </location>
</feature>
<feature type="transmembrane region" description="Helical" evidence="2">
    <location>
        <begin position="669"/>
        <end position="694"/>
    </location>
</feature>
<evidence type="ECO:0000313" key="5">
    <source>
        <dbReference type="Proteomes" id="UP001208570"/>
    </source>
</evidence>
<evidence type="ECO:0000313" key="4">
    <source>
        <dbReference type="EMBL" id="KAK2151388.1"/>
    </source>
</evidence>
<dbReference type="GO" id="GO:0016020">
    <property type="term" value="C:membrane"/>
    <property type="evidence" value="ECO:0007669"/>
    <property type="project" value="UniProtKB-SubCell"/>
</dbReference>
<dbReference type="PANTHER" id="PTHR11360">
    <property type="entry name" value="MONOCARBOXYLATE TRANSPORTER"/>
    <property type="match status" value="1"/>
</dbReference>
<feature type="transmembrane region" description="Helical" evidence="2">
    <location>
        <begin position="404"/>
        <end position="430"/>
    </location>
</feature>
<dbReference type="InterPro" id="IPR050327">
    <property type="entry name" value="Proton-linked_MCT"/>
</dbReference>
<dbReference type="PANTHER" id="PTHR11360:SF284">
    <property type="entry name" value="EG:103B4.3 PROTEIN-RELATED"/>
    <property type="match status" value="1"/>
</dbReference>
<feature type="transmembrane region" description="Helical" evidence="2">
    <location>
        <begin position="82"/>
        <end position="102"/>
    </location>
</feature>
<name>A0AAD9N0X7_9ANNE</name>
<feature type="transmembrane region" description="Helical" evidence="2">
    <location>
        <begin position="372"/>
        <end position="392"/>
    </location>
</feature>
<gene>
    <name evidence="4" type="ORF">LSH36_365g05029</name>
</gene>
<feature type="transmembrane region" description="Helical" evidence="2">
    <location>
        <begin position="346"/>
        <end position="365"/>
    </location>
</feature>
<feature type="transmembrane region" description="Helical" evidence="2">
    <location>
        <begin position="532"/>
        <end position="554"/>
    </location>
</feature>
<accession>A0AAD9N0X7</accession>
<dbReference type="InterPro" id="IPR020846">
    <property type="entry name" value="MFS_dom"/>
</dbReference>
<comment type="caution">
    <text evidence="4">The sequence shown here is derived from an EMBL/GenBank/DDBJ whole genome shotgun (WGS) entry which is preliminary data.</text>
</comment>
<evidence type="ECO:0000256" key="2">
    <source>
        <dbReference type="SAM" id="Phobius"/>
    </source>
</evidence>
<feature type="transmembrane region" description="Helical" evidence="2">
    <location>
        <begin position="143"/>
        <end position="165"/>
    </location>
</feature>
<feature type="transmembrane region" description="Helical" evidence="2">
    <location>
        <begin position="280"/>
        <end position="301"/>
    </location>
</feature>
<organism evidence="4 5">
    <name type="scientific">Paralvinella palmiformis</name>
    <dbReference type="NCBI Taxonomy" id="53620"/>
    <lineage>
        <taxon>Eukaryota</taxon>
        <taxon>Metazoa</taxon>
        <taxon>Spiralia</taxon>
        <taxon>Lophotrochozoa</taxon>
        <taxon>Annelida</taxon>
        <taxon>Polychaeta</taxon>
        <taxon>Sedentaria</taxon>
        <taxon>Canalipalpata</taxon>
        <taxon>Terebellida</taxon>
        <taxon>Terebelliformia</taxon>
        <taxon>Alvinellidae</taxon>
        <taxon>Paralvinella</taxon>
    </lineage>
</organism>
<dbReference type="Pfam" id="PF07690">
    <property type="entry name" value="MFS_1"/>
    <property type="match status" value="2"/>
</dbReference>
<feature type="transmembrane region" description="Helical" evidence="2">
    <location>
        <begin position="503"/>
        <end position="520"/>
    </location>
</feature>
<evidence type="ECO:0000256" key="1">
    <source>
        <dbReference type="ARBA" id="ARBA00004141"/>
    </source>
</evidence>
<feature type="transmembrane region" description="Helical" evidence="2">
    <location>
        <begin position="114"/>
        <end position="131"/>
    </location>
</feature>
<dbReference type="Proteomes" id="UP001208570">
    <property type="component" value="Unassembled WGS sequence"/>
</dbReference>
<evidence type="ECO:0000259" key="3">
    <source>
        <dbReference type="PROSITE" id="PS50850"/>
    </source>
</evidence>
<protein>
    <recommendedName>
        <fullName evidence="3">Major facilitator superfamily (MFS) profile domain-containing protein</fullName>
    </recommendedName>
</protein>
<sequence>MFVIGGARSFGIIFVHLTEFFDASSVSAAWSIALLAFGMSFYGPLAGFVSKRYSFRLTAMIGGAAQGFSFVVSAFAPNIYFVSMMIGIVDGFAVGFLYTTAISAVSEYFYKRRSLALGIAVAGSSVGQLVLPQLMRMLLDHYGYFGCMLIYGALSWNSVLAGALYRPTSFYKRQKKGNLSTEHNTDELGIGGDQIDEKKMTTDHSCQSRASIDSVNELSNNKDKDNVNLGSLSILDFGKREDTLDNPDSVHHRRTICCDRKLRNKIKNILDLRFMRHPNFWFYTAAIFLANPALLNLVLFIPPYAGEIHIDKKRASLVLSAGGICDFIGKLASGAFEGLHLIRVRHLLSAVLLTIFVVSTICITYPCFISLLAMVMIFGVCGGIFVAMHPVYLLEIFPTETFTMAYAFAVGIHSISALILPIVGGAVADGTGPLAGFVSKRYSFRLTAMIGGAAQGFSFVVSAFAPNIYFVSMMIGIVDGFAVGFLYTTAISAVSEYFYKRRSLALGIAVAGSSVGQLVLPQLMRMLLDHYGYFGCMLIYGALSWNSVLAGALYRPTSFYKRQKKGNLSTEHNTDELGIGGDQIDEKKMTTDHSCQSRASIDPVNELSNNKDKDNVNLGSLSILDFGKREDTLDNPDSVHHRRTICCDRKLRNKIKNILDLRFMRHPNFWFYTAAIFLANPALLNLVLFIPPYAGEIHIDKKRASLVLSAGGICDFIGKLASDKLAYKILARRCKKLTEMSTLIYYYYYHSHKYCIVTLQDVHDIL</sequence>
<reference evidence="4" key="1">
    <citation type="journal article" date="2023" name="Mol. Biol. Evol.">
        <title>Third-Generation Sequencing Reveals the Adaptive Role of the Epigenome in Three Deep-Sea Polychaetes.</title>
        <authorList>
            <person name="Perez M."/>
            <person name="Aroh O."/>
            <person name="Sun Y."/>
            <person name="Lan Y."/>
            <person name="Juniper S.K."/>
            <person name="Young C.R."/>
            <person name="Angers B."/>
            <person name="Qian P.Y."/>
        </authorList>
    </citation>
    <scope>NUCLEOTIDE SEQUENCE</scope>
    <source>
        <strain evidence="4">P08H-3</strain>
    </source>
</reference>
<keyword evidence="2" id="KW-1133">Transmembrane helix</keyword>
<keyword evidence="2" id="KW-0472">Membrane</keyword>
<feature type="transmembrane region" description="Helical" evidence="2">
    <location>
        <begin position="27"/>
        <end position="45"/>
    </location>
</feature>
<feature type="transmembrane region" description="Helical" evidence="2">
    <location>
        <begin position="57"/>
        <end position="76"/>
    </location>
</feature>
<feature type="domain" description="Major facilitator superfamily (MFS) profile" evidence="3">
    <location>
        <begin position="1"/>
        <end position="466"/>
    </location>
</feature>
<dbReference type="SUPFAM" id="SSF103473">
    <property type="entry name" value="MFS general substrate transporter"/>
    <property type="match status" value="2"/>
</dbReference>
<dbReference type="InterPro" id="IPR036259">
    <property type="entry name" value="MFS_trans_sf"/>
</dbReference>
<keyword evidence="2" id="KW-0812">Transmembrane</keyword>